<name>A0A399T5L4_9MICO</name>
<dbReference type="EMBL" id="QWGT01000094">
    <property type="protein sequence ID" value="RIJ51650.1"/>
    <property type="molecule type" value="Genomic_DNA"/>
</dbReference>
<protein>
    <submittedName>
        <fullName evidence="2">SDR family NAD(P)-dependent oxidoreductase</fullName>
    </submittedName>
</protein>
<dbReference type="SUPFAM" id="SSF51735">
    <property type="entry name" value="NAD(P)-binding Rossmann-fold domains"/>
    <property type="match status" value="1"/>
</dbReference>
<feature type="non-terminal residue" evidence="2">
    <location>
        <position position="59"/>
    </location>
</feature>
<dbReference type="AlphaFoldDB" id="A0A399T5L4"/>
<dbReference type="InterPro" id="IPR002347">
    <property type="entry name" value="SDR_fam"/>
</dbReference>
<reference evidence="2 3" key="1">
    <citation type="submission" date="2018-08" db="EMBL/GenBank/DDBJ databases">
        <title>Genome Sequence of Clavibacter michiganensis Subspecies type strains, and the Atypical Peach-Colored Strains Isolated from Tomato.</title>
        <authorList>
            <person name="Osdaghi E."/>
            <person name="Portier P."/>
            <person name="Briand M."/>
            <person name="Jacques M.-A."/>
        </authorList>
    </citation>
    <scope>NUCLEOTIDE SEQUENCE [LARGE SCALE GENOMIC DNA]</scope>
    <source>
        <strain evidence="2 3">CFBP 8615</strain>
    </source>
</reference>
<dbReference type="Pfam" id="PF00106">
    <property type="entry name" value="adh_short"/>
    <property type="match status" value="1"/>
</dbReference>
<sequence>MSAAPRLPDLAGRTILVTGANGGIGFWTSVQLADAGARVLLACRSAERGAAAARAIRAR</sequence>
<proteinExistence type="predicted"/>
<dbReference type="InterPro" id="IPR036291">
    <property type="entry name" value="NAD(P)-bd_dom_sf"/>
</dbReference>
<organism evidence="2 3">
    <name type="scientific">Clavibacter lycopersici</name>
    <dbReference type="NCBI Taxonomy" id="2301718"/>
    <lineage>
        <taxon>Bacteria</taxon>
        <taxon>Bacillati</taxon>
        <taxon>Actinomycetota</taxon>
        <taxon>Actinomycetes</taxon>
        <taxon>Micrococcales</taxon>
        <taxon>Microbacteriaceae</taxon>
        <taxon>Clavibacter</taxon>
    </lineage>
</organism>
<dbReference type="GO" id="GO:0016491">
    <property type="term" value="F:oxidoreductase activity"/>
    <property type="evidence" value="ECO:0007669"/>
    <property type="project" value="UniProtKB-KW"/>
</dbReference>
<evidence type="ECO:0000313" key="2">
    <source>
        <dbReference type="EMBL" id="RIJ51650.1"/>
    </source>
</evidence>
<accession>A0A399T5L4</accession>
<comment type="caution">
    <text evidence="2">The sequence shown here is derived from an EMBL/GenBank/DDBJ whole genome shotgun (WGS) entry which is preliminary data.</text>
</comment>
<gene>
    <name evidence="2" type="ORF">DZG00_08070</name>
</gene>
<dbReference type="PANTHER" id="PTHR43157:SF31">
    <property type="entry name" value="PHOSPHATIDYLINOSITOL-GLYCAN BIOSYNTHESIS CLASS F PROTEIN"/>
    <property type="match status" value="1"/>
</dbReference>
<dbReference type="PANTHER" id="PTHR43157">
    <property type="entry name" value="PHOSPHATIDYLINOSITOL-GLYCAN BIOSYNTHESIS CLASS F PROTEIN-RELATED"/>
    <property type="match status" value="1"/>
</dbReference>
<evidence type="ECO:0000256" key="1">
    <source>
        <dbReference type="ARBA" id="ARBA00023002"/>
    </source>
</evidence>
<keyword evidence="1" id="KW-0560">Oxidoreductase</keyword>
<evidence type="ECO:0000313" key="3">
    <source>
        <dbReference type="Proteomes" id="UP000266484"/>
    </source>
</evidence>
<dbReference type="Proteomes" id="UP000266484">
    <property type="component" value="Unassembled WGS sequence"/>
</dbReference>
<keyword evidence="3" id="KW-1185">Reference proteome</keyword>
<dbReference type="Gene3D" id="3.40.50.720">
    <property type="entry name" value="NAD(P)-binding Rossmann-like Domain"/>
    <property type="match status" value="1"/>
</dbReference>